<feature type="compositionally biased region" description="Polar residues" evidence="2">
    <location>
        <begin position="46"/>
        <end position="76"/>
    </location>
</feature>
<protein>
    <submittedName>
        <fullName evidence="4">Putative family protein</fullName>
    </submittedName>
</protein>
<proteinExistence type="inferred from homology"/>
<dbReference type="HOGENOM" id="CLU_011220_0_1_1"/>
<feature type="domain" description="DUF155" evidence="3">
    <location>
        <begin position="174"/>
        <end position="358"/>
    </location>
</feature>
<dbReference type="KEGG" id="ela:UCREL1_3096"/>
<evidence type="ECO:0000259" key="3">
    <source>
        <dbReference type="Pfam" id="PF02582"/>
    </source>
</evidence>
<gene>
    <name evidence="4" type="ORF">UCREL1_3096</name>
</gene>
<evidence type="ECO:0000256" key="1">
    <source>
        <dbReference type="ARBA" id="ARBA00008306"/>
    </source>
</evidence>
<dbReference type="AlphaFoldDB" id="M7STM1"/>
<dbReference type="EMBL" id="KB705998">
    <property type="protein sequence ID" value="EMR69879.1"/>
    <property type="molecule type" value="Genomic_DNA"/>
</dbReference>
<dbReference type="PANTHER" id="PTHR16255:SF1">
    <property type="entry name" value="REQUIRED FOR MEIOTIC NUCLEAR DIVISION PROTEIN 1 HOMOLOG"/>
    <property type="match status" value="1"/>
</dbReference>
<name>M7STM1_EUTLA</name>
<feature type="region of interest" description="Disordered" evidence="2">
    <location>
        <begin position="46"/>
        <end position="116"/>
    </location>
</feature>
<feature type="region of interest" description="Disordered" evidence="2">
    <location>
        <begin position="1"/>
        <end position="26"/>
    </location>
</feature>
<dbReference type="OMA" id="QGLYQTK"/>
<dbReference type="GO" id="GO:0070131">
    <property type="term" value="P:positive regulation of mitochondrial translation"/>
    <property type="evidence" value="ECO:0007669"/>
    <property type="project" value="TreeGrafter"/>
</dbReference>
<dbReference type="Proteomes" id="UP000012174">
    <property type="component" value="Unassembled WGS sequence"/>
</dbReference>
<dbReference type="PANTHER" id="PTHR16255">
    <property type="entry name" value="REQUIRED FOR MEIOTIC NUCLEAR DIVISION PROTEIN 1 HOMOLOG"/>
    <property type="match status" value="1"/>
</dbReference>
<evidence type="ECO:0000256" key="2">
    <source>
        <dbReference type="SAM" id="MobiDB-lite"/>
    </source>
</evidence>
<accession>M7STM1</accession>
<dbReference type="InterPro" id="IPR051624">
    <property type="entry name" value="RMD1/Sad1-interacting"/>
</dbReference>
<dbReference type="InterPro" id="IPR003734">
    <property type="entry name" value="DUF155"/>
</dbReference>
<sequence>MRASLQRVAAPIARGLHTRAPAPRPQRYFHQTSLASAPRKRNFFTSNQLLSNNEKGDSTVTSTENDISHAQGNQPQASKATATSKRKTARAAAASKSLRLGSMTKQPARPTKSSMPASELDYWRTISAVCVAREFDMDAVQEILRYHGFELDPDGTNFDPMAVVHARGINNGDIFVFPYGTVVSWGMPPDALETLATKQLVRAAENPHIDRMELEDLEYITDETRDTSYVKGNVVVLGTKKQETENDRRDTTFAKVAFSSSLARSPKLAVLETSLMEYFQGSKAMLDWLERGLQDKLSAKLVLKKTGELLSLRAQLNHYSDITDHLPDMFWDSESKLEDYYNQVGAEMDVRSRISILNRKIDYAHETVSVLREMTTERHSTRLEVIIILLITVEVFFELRRVYKEEWGGWAEKAEKED</sequence>
<comment type="similarity">
    <text evidence="1">Belongs to the RMD1/sif2 family.</text>
</comment>
<dbReference type="GO" id="GO:0005739">
    <property type="term" value="C:mitochondrion"/>
    <property type="evidence" value="ECO:0007669"/>
    <property type="project" value="UniProtKB-ARBA"/>
</dbReference>
<dbReference type="OrthoDB" id="242766at2759"/>
<dbReference type="Pfam" id="PF02582">
    <property type="entry name" value="DUF155"/>
    <property type="match status" value="1"/>
</dbReference>
<evidence type="ECO:0000313" key="4">
    <source>
        <dbReference type="EMBL" id="EMR69879.1"/>
    </source>
</evidence>
<evidence type="ECO:0000313" key="5">
    <source>
        <dbReference type="Proteomes" id="UP000012174"/>
    </source>
</evidence>
<dbReference type="eggNOG" id="KOG2861">
    <property type="taxonomic scope" value="Eukaryota"/>
</dbReference>
<organism evidence="4 5">
    <name type="scientific">Eutypa lata (strain UCR-EL1)</name>
    <name type="common">Grapevine dieback disease fungus</name>
    <name type="synonym">Eutypa armeniacae</name>
    <dbReference type="NCBI Taxonomy" id="1287681"/>
    <lineage>
        <taxon>Eukaryota</taxon>
        <taxon>Fungi</taxon>
        <taxon>Dikarya</taxon>
        <taxon>Ascomycota</taxon>
        <taxon>Pezizomycotina</taxon>
        <taxon>Sordariomycetes</taxon>
        <taxon>Xylariomycetidae</taxon>
        <taxon>Xylariales</taxon>
        <taxon>Diatrypaceae</taxon>
        <taxon>Eutypa</taxon>
    </lineage>
</organism>
<keyword evidence="5" id="KW-1185">Reference proteome</keyword>
<reference evidence="5" key="1">
    <citation type="journal article" date="2013" name="Genome Announc.">
        <title>Draft genome sequence of the grapevine dieback fungus Eutypa lata UCR-EL1.</title>
        <authorList>
            <person name="Blanco-Ulate B."/>
            <person name="Rolshausen P.E."/>
            <person name="Cantu D."/>
        </authorList>
    </citation>
    <scope>NUCLEOTIDE SEQUENCE [LARGE SCALE GENOMIC DNA]</scope>
    <source>
        <strain evidence="5">UCR-EL1</strain>
    </source>
</reference>